<comment type="caution">
    <text evidence="2">The sequence shown here is derived from an EMBL/GenBank/DDBJ whole genome shotgun (WGS) entry which is preliminary data.</text>
</comment>
<keyword evidence="3" id="KW-1185">Reference proteome</keyword>
<protein>
    <recommendedName>
        <fullName evidence="4">OTU domain-containing protein</fullName>
    </recommendedName>
</protein>
<reference evidence="2 3" key="1">
    <citation type="submission" date="2015-08" db="EMBL/GenBank/DDBJ databases">
        <title>Next Generation Sequencing and Analysis of the Genome of Puccinia sorghi L Schw, the Causal Agent of Maize Common Rust.</title>
        <authorList>
            <person name="Rochi L."/>
            <person name="Burguener G."/>
            <person name="Darino M."/>
            <person name="Turjanski A."/>
            <person name="Kreff E."/>
            <person name="Dieguez M.J."/>
            <person name="Sacco F."/>
        </authorList>
    </citation>
    <scope>NUCLEOTIDE SEQUENCE [LARGE SCALE GENOMIC DNA]</scope>
    <source>
        <strain evidence="2 3">RO10H11247</strain>
    </source>
</reference>
<evidence type="ECO:0000256" key="1">
    <source>
        <dbReference type="SAM" id="MobiDB-lite"/>
    </source>
</evidence>
<dbReference type="AlphaFoldDB" id="A0A0L6VK44"/>
<accession>A0A0L6VK44</accession>
<sequence>SQPPQYKMNIDDNTVSPQGHHKPKEAPHLLSELPDELQNFVEKIYDVRPDGHCGFRAAAFCLWGQEQAYMEIRDKLYKEPTMNSGRIFRALFLFSKQNSQTCFPHVCAPNSNNSIFIAYIKSQDHFSSLKMKNPHIFTAHRPLKKWKRCLLLMRPRHGEKEVMMCE</sequence>
<dbReference type="CDD" id="cd22744">
    <property type="entry name" value="OTU"/>
    <property type="match status" value="1"/>
</dbReference>
<dbReference type="VEuPathDB" id="FungiDB:VP01_1545g2"/>
<evidence type="ECO:0000313" key="2">
    <source>
        <dbReference type="EMBL" id="KNZ60495.1"/>
    </source>
</evidence>
<feature type="non-terminal residue" evidence="2">
    <location>
        <position position="1"/>
    </location>
</feature>
<dbReference type="STRING" id="27349.A0A0L6VK44"/>
<dbReference type="OrthoDB" id="2379842at2759"/>
<name>A0A0L6VK44_9BASI</name>
<organism evidence="2 3">
    <name type="scientific">Puccinia sorghi</name>
    <dbReference type="NCBI Taxonomy" id="27349"/>
    <lineage>
        <taxon>Eukaryota</taxon>
        <taxon>Fungi</taxon>
        <taxon>Dikarya</taxon>
        <taxon>Basidiomycota</taxon>
        <taxon>Pucciniomycotina</taxon>
        <taxon>Pucciniomycetes</taxon>
        <taxon>Pucciniales</taxon>
        <taxon>Pucciniaceae</taxon>
        <taxon>Puccinia</taxon>
    </lineage>
</organism>
<evidence type="ECO:0008006" key="4">
    <source>
        <dbReference type="Google" id="ProtNLM"/>
    </source>
</evidence>
<dbReference type="Gene3D" id="3.90.70.80">
    <property type="match status" value="1"/>
</dbReference>
<evidence type="ECO:0000313" key="3">
    <source>
        <dbReference type="Proteomes" id="UP000037035"/>
    </source>
</evidence>
<feature type="region of interest" description="Disordered" evidence="1">
    <location>
        <begin position="1"/>
        <end position="26"/>
    </location>
</feature>
<dbReference type="Proteomes" id="UP000037035">
    <property type="component" value="Unassembled WGS sequence"/>
</dbReference>
<dbReference type="EMBL" id="LAVV01006064">
    <property type="protein sequence ID" value="KNZ60495.1"/>
    <property type="molecule type" value="Genomic_DNA"/>
</dbReference>
<proteinExistence type="predicted"/>
<gene>
    <name evidence="2" type="ORF">VP01_1545g2</name>
</gene>